<evidence type="ECO:0000256" key="1">
    <source>
        <dbReference type="ARBA" id="ARBA00001961"/>
    </source>
</evidence>
<gene>
    <name evidence="7" type="ORF">O3P69_003945</name>
</gene>
<evidence type="ECO:0000259" key="6">
    <source>
        <dbReference type="SMART" id="SM00702"/>
    </source>
</evidence>
<feature type="region of interest" description="Disordered" evidence="4">
    <location>
        <begin position="1"/>
        <end position="32"/>
    </location>
</feature>
<dbReference type="InterPro" id="IPR039210">
    <property type="entry name" value="OGFOD3"/>
</dbReference>
<keyword evidence="3" id="KW-0560">Oxidoreductase</keyword>
<evidence type="ECO:0000256" key="2">
    <source>
        <dbReference type="ARBA" id="ARBA00022964"/>
    </source>
</evidence>
<dbReference type="GO" id="GO:0016705">
    <property type="term" value="F:oxidoreductase activity, acting on paired donors, with incorporation or reduction of molecular oxygen"/>
    <property type="evidence" value="ECO:0007669"/>
    <property type="project" value="InterPro"/>
</dbReference>
<dbReference type="GO" id="GO:0016020">
    <property type="term" value="C:membrane"/>
    <property type="evidence" value="ECO:0007669"/>
    <property type="project" value="TreeGrafter"/>
</dbReference>
<dbReference type="GO" id="GO:0005506">
    <property type="term" value="F:iron ion binding"/>
    <property type="evidence" value="ECO:0007669"/>
    <property type="project" value="InterPro"/>
</dbReference>
<evidence type="ECO:0000256" key="5">
    <source>
        <dbReference type="SAM" id="Phobius"/>
    </source>
</evidence>
<keyword evidence="8" id="KW-1185">Reference proteome</keyword>
<evidence type="ECO:0000313" key="7">
    <source>
        <dbReference type="EMBL" id="KAK8398427.1"/>
    </source>
</evidence>
<keyword evidence="5" id="KW-0812">Transmembrane</keyword>
<dbReference type="SMART" id="SM00702">
    <property type="entry name" value="P4Hc"/>
    <property type="match status" value="1"/>
</dbReference>
<evidence type="ECO:0000313" key="8">
    <source>
        <dbReference type="Proteomes" id="UP001487740"/>
    </source>
</evidence>
<keyword evidence="5" id="KW-0472">Membrane</keyword>
<reference evidence="7 8" key="1">
    <citation type="submission" date="2023-03" db="EMBL/GenBank/DDBJ databases">
        <title>High-quality genome of Scylla paramamosain provides insights in environmental adaptation.</title>
        <authorList>
            <person name="Zhang L."/>
        </authorList>
    </citation>
    <scope>NUCLEOTIDE SEQUENCE [LARGE SCALE GENOMIC DNA]</scope>
    <source>
        <strain evidence="7">LZ_2023a</strain>
        <tissue evidence="7">Muscle</tissue>
    </source>
</reference>
<organism evidence="7 8">
    <name type="scientific">Scylla paramamosain</name>
    <name type="common">Mud crab</name>
    <dbReference type="NCBI Taxonomy" id="85552"/>
    <lineage>
        <taxon>Eukaryota</taxon>
        <taxon>Metazoa</taxon>
        <taxon>Ecdysozoa</taxon>
        <taxon>Arthropoda</taxon>
        <taxon>Crustacea</taxon>
        <taxon>Multicrustacea</taxon>
        <taxon>Malacostraca</taxon>
        <taxon>Eumalacostraca</taxon>
        <taxon>Eucarida</taxon>
        <taxon>Decapoda</taxon>
        <taxon>Pleocyemata</taxon>
        <taxon>Brachyura</taxon>
        <taxon>Eubrachyura</taxon>
        <taxon>Portunoidea</taxon>
        <taxon>Portunidae</taxon>
        <taxon>Portuninae</taxon>
        <taxon>Scylla</taxon>
    </lineage>
</organism>
<accession>A0AAW0UE71</accession>
<protein>
    <recommendedName>
        <fullName evidence="6">Prolyl 4-hydroxylase alpha subunit domain-containing protein</fullName>
    </recommendedName>
</protein>
<dbReference type="PANTHER" id="PTHR14650:SF1">
    <property type="entry name" value="2-OXOGLUTARATE AND IRON-DEPENDENT OXYGENASE DOMAIN-CONTAINING PROTEIN 3"/>
    <property type="match status" value="1"/>
</dbReference>
<evidence type="ECO:0000256" key="4">
    <source>
        <dbReference type="SAM" id="MobiDB-lite"/>
    </source>
</evidence>
<comment type="cofactor">
    <cofactor evidence="1">
        <name>L-ascorbate</name>
        <dbReference type="ChEBI" id="CHEBI:38290"/>
    </cofactor>
</comment>
<feature type="domain" description="Prolyl 4-hydroxylase alpha subunit" evidence="6">
    <location>
        <begin position="103"/>
        <end position="302"/>
    </location>
</feature>
<dbReference type="PANTHER" id="PTHR14650">
    <property type="entry name" value="PROLYL HYDROXYLASE-RELATED"/>
    <property type="match status" value="1"/>
</dbReference>
<comment type="caution">
    <text evidence="7">The sequence shown here is derived from an EMBL/GenBank/DDBJ whole genome shotgun (WGS) entry which is preliminary data.</text>
</comment>
<dbReference type="Proteomes" id="UP001487740">
    <property type="component" value="Unassembled WGS sequence"/>
</dbReference>
<dbReference type="AlphaFoldDB" id="A0AAW0UE71"/>
<dbReference type="GO" id="GO:0051213">
    <property type="term" value="F:dioxygenase activity"/>
    <property type="evidence" value="ECO:0007669"/>
    <property type="project" value="UniProtKB-KW"/>
</dbReference>
<feature type="transmembrane region" description="Helical" evidence="5">
    <location>
        <begin position="43"/>
        <end position="60"/>
    </location>
</feature>
<dbReference type="InterPro" id="IPR044862">
    <property type="entry name" value="Pro_4_hyd_alph_FE2OG_OXY"/>
</dbReference>
<feature type="compositionally biased region" description="Basic and acidic residues" evidence="4">
    <location>
        <begin position="21"/>
        <end position="32"/>
    </location>
</feature>
<evidence type="ECO:0000256" key="3">
    <source>
        <dbReference type="ARBA" id="ARBA00023002"/>
    </source>
</evidence>
<sequence length="338" mass="37865">MTVKQRTNRKSPGSTNAVPRSDTRNGSERESARSGIRIDWRRIITRMLMMTAIMVAVYFSKANKTVQFAKQDEEIGKKFVEISCSEDYAEELRQFRGCTPRKCGRMVSDSLIKPGEVAALRNIAERGLALGGSSGGASILDLHSGALSQGNAFVNIYKLETSRKIFTGEDFKIYSHVKGKIQHAIADHFGIDKGQLYLTHPTFFSRITSAPPKTIHDEYWHPHVDKETYESFHYTSLLYLTDYGQEFEGGRFVFIDKDSNKTVEPRRGRVSAFTSGSENLHYVEQVTRGTRSEKLQCTMLFSLPTPHAALLLSDDLGDSGNQVVILSSSPFVFSILTN</sequence>
<dbReference type="InterPro" id="IPR006620">
    <property type="entry name" value="Pro_4_hyd_alph"/>
</dbReference>
<dbReference type="EMBL" id="JARAKH010000012">
    <property type="protein sequence ID" value="KAK8398427.1"/>
    <property type="molecule type" value="Genomic_DNA"/>
</dbReference>
<dbReference type="Pfam" id="PF13640">
    <property type="entry name" value="2OG-FeII_Oxy_3"/>
    <property type="match status" value="1"/>
</dbReference>
<proteinExistence type="predicted"/>
<keyword evidence="5" id="KW-1133">Transmembrane helix</keyword>
<name>A0AAW0UE71_SCYPA</name>
<dbReference type="GO" id="GO:0031418">
    <property type="term" value="F:L-ascorbic acid binding"/>
    <property type="evidence" value="ECO:0007669"/>
    <property type="project" value="InterPro"/>
</dbReference>
<dbReference type="Gene3D" id="2.60.120.620">
    <property type="entry name" value="q2cbj1_9rhob like domain"/>
    <property type="match status" value="1"/>
</dbReference>
<keyword evidence="2" id="KW-0223">Dioxygenase</keyword>